<evidence type="ECO:0000313" key="1">
    <source>
        <dbReference type="EMBL" id="PCR89533.1"/>
    </source>
</evidence>
<sequence>MTNDGQSEERRTALQVACDTAVSGCVFRMRTEEDDKDRLLEIAREHVKEQHGQEYSLEEIDDRHVTEIEVEAGTGE</sequence>
<protein>
    <recommendedName>
        <fullName evidence="3">DUF1059 domain-containing protein</fullName>
    </recommendedName>
</protein>
<dbReference type="AlphaFoldDB" id="A0A2A5QRZ5"/>
<evidence type="ECO:0008006" key="3">
    <source>
        <dbReference type="Google" id="ProtNLM"/>
    </source>
</evidence>
<dbReference type="EMBL" id="NXNI01000001">
    <property type="protein sequence ID" value="PCR89533.1"/>
    <property type="molecule type" value="Genomic_DNA"/>
</dbReference>
<comment type="caution">
    <text evidence="1">The sequence shown here is derived from an EMBL/GenBank/DDBJ whole genome shotgun (WGS) entry which is preliminary data.</text>
</comment>
<gene>
    <name evidence="1" type="ORF">CP557_02685</name>
</gene>
<evidence type="ECO:0000313" key="2">
    <source>
        <dbReference type="Proteomes" id="UP000219689"/>
    </source>
</evidence>
<reference evidence="1 2" key="1">
    <citation type="submission" date="2017-09" db="EMBL/GenBank/DDBJ databases">
        <title>Genome sequences of Natrinema ejinorence JCM 13890T.</title>
        <authorList>
            <person name="Roh S.W."/>
            <person name="Kim Y.B."/>
            <person name="Kim J.Y."/>
        </authorList>
    </citation>
    <scope>NUCLEOTIDE SEQUENCE [LARGE SCALE GENOMIC DNA]</scope>
    <source>
        <strain evidence="1 2">JCM 13890</strain>
    </source>
</reference>
<accession>A0A2A5QRZ5</accession>
<proteinExistence type="predicted"/>
<dbReference type="Pfam" id="PF06348">
    <property type="entry name" value="DUF1059"/>
    <property type="match status" value="1"/>
</dbReference>
<keyword evidence="2" id="KW-1185">Reference proteome</keyword>
<dbReference type="InterPro" id="IPR009409">
    <property type="entry name" value="DUF1059"/>
</dbReference>
<organism evidence="1 2">
    <name type="scientific">Natrinema ejinorense</name>
    <dbReference type="NCBI Taxonomy" id="373386"/>
    <lineage>
        <taxon>Archaea</taxon>
        <taxon>Methanobacteriati</taxon>
        <taxon>Methanobacteriota</taxon>
        <taxon>Stenosarchaea group</taxon>
        <taxon>Halobacteria</taxon>
        <taxon>Halobacteriales</taxon>
        <taxon>Natrialbaceae</taxon>
        <taxon>Natrinema</taxon>
    </lineage>
</organism>
<dbReference type="Proteomes" id="UP000219689">
    <property type="component" value="Unassembled WGS sequence"/>
</dbReference>
<dbReference type="OrthoDB" id="299863at2157"/>
<name>A0A2A5QRZ5_9EURY</name>